<feature type="signal peptide" evidence="2">
    <location>
        <begin position="1"/>
        <end position="23"/>
    </location>
</feature>
<reference evidence="3 4" key="1">
    <citation type="submission" date="2016-04" db="EMBL/GenBank/DDBJ databases">
        <title>ATOL: Assembling a taxonomically balanced genome-scale reconstruction of the evolutionary history of the Enterobacteriaceae.</title>
        <authorList>
            <person name="Plunkett G.III."/>
            <person name="Neeno-Eckwall E.C."/>
            <person name="Glasner J.D."/>
            <person name="Perna N.T."/>
        </authorList>
    </citation>
    <scope>NUCLEOTIDE SEQUENCE [LARGE SCALE GENOMIC DNA]</scope>
    <source>
        <strain evidence="3 4">ATCC 700826</strain>
    </source>
</reference>
<feature type="region of interest" description="Disordered" evidence="1">
    <location>
        <begin position="35"/>
        <end position="78"/>
    </location>
</feature>
<evidence type="ECO:0008006" key="5">
    <source>
        <dbReference type="Google" id="ProtNLM"/>
    </source>
</evidence>
<feature type="compositionally biased region" description="Polar residues" evidence="1">
    <location>
        <begin position="35"/>
        <end position="45"/>
    </location>
</feature>
<sequence length="169" mass="18063">MSLLKYKKNVLAVFMATSTIALSGCVWSSQSQPVETPAQTSAPVSAQNPAPNTTTQPTAAAQPISMTPTLGSENSGLDTQKLGLAPQSTCIKQLDSLKTFSPSDYQSMMGAFKEISEINAMYRSVQGTASKDSLDLLRMSIESKTEVLCAKVRYLSVMSVNSTLKKLGE</sequence>
<keyword evidence="2" id="KW-0732">Signal</keyword>
<evidence type="ECO:0000313" key="4">
    <source>
        <dbReference type="Proteomes" id="UP000078250"/>
    </source>
</evidence>
<feature type="compositionally biased region" description="Polar residues" evidence="1">
    <location>
        <begin position="64"/>
        <end position="78"/>
    </location>
</feature>
<dbReference type="PROSITE" id="PS51257">
    <property type="entry name" value="PROKAR_LIPOPROTEIN"/>
    <property type="match status" value="1"/>
</dbReference>
<dbReference type="AlphaFoldDB" id="A0AAJ3LSV8"/>
<dbReference type="Proteomes" id="UP000078250">
    <property type="component" value="Unassembled WGS sequence"/>
</dbReference>
<dbReference type="EMBL" id="LXEV01000031">
    <property type="protein sequence ID" value="OAT45585.1"/>
    <property type="molecule type" value="Genomic_DNA"/>
</dbReference>
<feature type="compositionally biased region" description="Low complexity" evidence="1">
    <location>
        <begin position="46"/>
        <end position="63"/>
    </location>
</feature>
<evidence type="ECO:0000313" key="3">
    <source>
        <dbReference type="EMBL" id="OAT45585.1"/>
    </source>
</evidence>
<keyword evidence="4" id="KW-1185">Reference proteome</keyword>
<evidence type="ECO:0000256" key="2">
    <source>
        <dbReference type="SAM" id="SignalP"/>
    </source>
</evidence>
<proteinExistence type="predicted"/>
<comment type="caution">
    <text evidence="3">The sequence shown here is derived from an EMBL/GenBank/DDBJ whole genome shotgun (WGS) entry which is preliminary data.</text>
</comment>
<evidence type="ECO:0000256" key="1">
    <source>
        <dbReference type="SAM" id="MobiDB-lite"/>
    </source>
</evidence>
<name>A0AAJ3LSV8_PROHU</name>
<gene>
    <name evidence="3" type="ORF">M997_2761</name>
</gene>
<protein>
    <recommendedName>
        <fullName evidence="5">Lipoprotein</fullName>
    </recommendedName>
</protein>
<accession>A0AAJ3LSV8</accession>
<organism evidence="3 4">
    <name type="scientific">Proteus hauseri ATCC 700826</name>
    <dbReference type="NCBI Taxonomy" id="1354271"/>
    <lineage>
        <taxon>Bacteria</taxon>
        <taxon>Pseudomonadati</taxon>
        <taxon>Pseudomonadota</taxon>
        <taxon>Gammaproteobacteria</taxon>
        <taxon>Enterobacterales</taxon>
        <taxon>Morganellaceae</taxon>
        <taxon>Proteus</taxon>
    </lineage>
</organism>
<feature type="chain" id="PRO_5042543919" description="Lipoprotein" evidence="2">
    <location>
        <begin position="24"/>
        <end position="169"/>
    </location>
</feature>